<name>A0A370TWL3_9HELO</name>
<proteinExistence type="predicted"/>
<comment type="caution">
    <text evidence="2">The sequence shown here is derived from an EMBL/GenBank/DDBJ whole genome shotgun (WGS) entry which is preliminary data.</text>
</comment>
<dbReference type="OrthoDB" id="3562147at2759"/>
<organism evidence="2 3">
    <name type="scientific">Venustampulla echinocandica</name>
    <dbReference type="NCBI Taxonomy" id="2656787"/>
    <lineage>
        <taxon>Eukaryota</taxon>
        <taxon>Fungi</taxon>
        <taxon>Dikarya</taxon>
        <taxon>Ascomycota</taxon>
        <taxon>Pezizomycotina</taxon>
        <taxon>Leotiomycetes</taxon>
        <taxon>Helotiales</taxon>
        <taxon>Pleuroascaceae</taxon>
        <taxon>Venustampulla</taxon>
    </lineage>
</organism>
<evidence type="ECO:0000313" key="3">
    <source>
        <dbReference type="Proteomes" id="UP000254866"/>
    </source>
</evidence>
<accession>A0A370TWL3</accession>
<dbReference type="Proteomes" id="UP000254866">
    <property type="component" value="Unassembled WGS sequence"/>
</dbReference>
<protein>
    <submittedName>
        <fullName evidence="2">Uncharacterized protein</fullName>
    </submittedName>
</protein>
<dbReference type="GeneID" id="43597098"/>
<dbReference type="AlphaFoldDB" id="A0A370TWL3"/>
<reference evidence="2 3" key="1">
    <citation type="journal article" date="2018" name="IMA Fungus">
        <title>IMA Genome-F 9: Draft genome sequence of Annulohypoxylon stygium, Aspergillus mulundensis, Berkeleyomyces basicola (syn. Thielaviopsis basicola), Ceratocystis smalleyi, two Cercospora beticola strains, Coleophoma cylindrospora, Fusarium fracticaudum, Phialophora cf. hyalina, and Morchella septimelata.</title>
        <authorList>
            <person name="Wingfield B.D."/>
            <person name="Bills G.F."/>
            <person name="Dong Y."/>
            <person name="Huang W."/>
            <person name="Nel W.J."/>
            <person name="Swalarsk-Parry B.S."/>
            <person name="Vaghefi N."/>
            <person name="Wilken P.M."/>
            <person name="An Z."/>
            <person name="de Beer Z.W."/>
            <person name="De Vos L."/>
            <person name="Chen L."/>
            <person name="Duong T.A."/>
            <person name="Gao Y."/>
            <person name="Hammerbacher A."/>
            <person name="Kikkert J.R."/>
            <person name="Li Y."/>
            <person name="Li H."/>
            <person name="Li K."/>
            <person name="Li Q."/>
            <person name="Liu X."/>
            <person name="Ma X."/>
            <person name="Naidoo K."/>
            <person name="Pethybridge S.J."/>
            <person name="Sun J."/>
            <person name="Steenkamp E.T."/>
            <person name="van der Nest M.A."/>
            <person name="van Wyk S."/>
            <person name="Wingfield M.J."/>
            <person name="Xiong C."/>
            <person name="Yue Q."/>
            <person name="Zhang X."/>
        </authorList>
    </citation>
    <scope>NUCLEOTIDE SEQUENCE [LARGE SCALE GENOMIC DNA]</scope>
    <source>
        <strain evidence="2 3">BP 5553</strain>
    </source>
</reference>
<keyword evidence="3" id="KW-1185">Reference proteome</keyword>
<sequence>MLTASSSKAVGEPVGSGTTRRRPNDDDLEAGIITDGQNDIAKNEHGDRITIGVSGRKRFQKIWARKSKAGRKTTQQYQVQNDAPPANQTLSILPTQEEIDSRAETIEYLVVGLVLADNPLKYSTKATGQSRDKVRESQRAARGVLPPYNNVLRALVPTTDNISSGSIKYYVSCHELHGLCNIRTIPGEAIFYFQEIWDDVADGLTVKDRRSQLGLACKKHAARDKRPPQRALIPISANNSTPSNLISITPIVNAANILMIQYSLYSMSKQPSALAALQTTLENILPDLRSKPDNEGILSFYTFDEDLEQEEAEKAVNAIKVMYPGMIELDPKLVVELHAALRRTNLGGELPYQSLKLFLLWGHDRAVAGWKPKQLDEVVKGIIHDIRIRNQDDEISATRTVSESADTVSDLRSFISGLKAALQEIVDYFKAQAKAMREQHGGVTTHASMDELMTKIGNCVDKTALKVLEEQVMAIHAEQLATGNSNGVGYIEICIAHIDQALANTAIPA</sequence>
<dbReference type="RefSeq" id="XP_031872565.1">
    <property type="nucleotide sequence ID" value="XM_032012872.1"/>
</dbReference>
<evidence type="ECO:0000256" key="1">
    <source>
        <dbReference type="SAM" id="MobiDB-lite"/>
    </source>
</evidence>
<gene>
    <name evidence="2" type="ORF">BP5553_04249</name>
</gene>
<evidence type="ECO:0000313" key="2">
    <source>
        <dbReference type="EMBL" id="RDL39909.1"/>
    </source>
</evidence>
<feature type="region of interest" description="Disordered" evidence="1">
    <location>
        <begin position="1"/>
        <end position="31"/>
    </location>
</feature>
<dbReference type="EMBL" id="NPIC01000002">
    <property type="protein sequence ID" value="RDL39909.1"/>
    <property type="molecule type" value="Genomic_DNA"/>
</dbReference>